<dbReference type="PANTHER" id="PTHR43751:SF3">
    <property type="entry name" value="SULFATASE N-TERMINAL DOMAIN-CONTAINING PROTEIN"/>
    <property type="match status" value="1"/>
</dbReference>
<feature type="domain" description="Sulfatase N-terminal" evidence="2">
    <location>
        <begin position="290"/>
        <end position="560"/>
    </location>
</feature>
<gene>
    <name evidence="3" type="ORF">C7I55_02985</name>
</gene>
<dbReference type="EMBL" id="PXYI01000001">
    <property type="protein sequence ID" value="PSJ43347.1"/>
    <property type="molecule type" value="Genomic_DNA"/>
</dbReference>
<dbReference type="SUPFAM" id="SSF53649">
    <property type="entry name" value="Alkaline phosphatase-like"/>
    <property type="match status" value="1"/>
</dbReference>
<protein>
    <recommendedName>
        <fullName evidence="2">Sulfatase N-terminal domain-containing protein</fullName>
    </recommendedName>
</protein>
<evidence type="ECO:0000256" key="1">
    <source>
        <dbReference type="SAM" id="Phobius"/>
    </source>
</evidence>
<name>A0A2P7QZF8_9SPHN</name>
<proteinExistence type="predicted"/>
<feature type="transmembrane region" description="Helical" evidence="1">
    <location>
        <begin position="178"/>
        <end position="203"/>
    </location>
</feature>
<feature type="transmembrane region" description="Helical" evidence="1">
    <location>
        <begin position="121"/>
        <end position="143"/>
    </location>
</feature>
<evidence type="ECO:0000259" key="2">
    <source>
        <dbReference type="Pfam" id="PF00884"/>
    </source>
</evidence>
<accession>A0A2P7QZF8</accession>
<dbReference type="Proteomes" id="UP000241167">
    <property type="component" value="Unassembled WGS sequence"/>
</dbReference>
<evidence type="ECO:0000313" key="4">
    <source>
        <dbReference type="Proteomes" id="UP000241167"/>
    </source>
</evidence>
<dbReference type="InterPro" id="IPR017850">
    <property type="entry name" value="Alkaline_phosphatase_core_sf"/>
</dbReference>
<feature type="transmembrane region" description="Helical" evidence="1">
    <location>
        <begin position="56"/>
        <end position="77"/>
    </location>
</feature>
<comment type="caution">
    <text evidence="3">The sequence shown here is derived from an EMBL/GenBank/DDBJ whole genome shotgun (WGS) entry which is preliminary data.</text>
</comment>
<keyword evidence="1" id="KW-0472">Membrane</keyword>
<feature type="transmembrane region" description="Helical" evidence="1">
    <location>
        <begin position="223"/>
        <end position="243"/>
    </location>
</feature>
<dbReference type="Pfam" id="PF00884">
    <property type="entry name" value="Sulfatase"/>
    <property type="match status" value="1"/>
</dbReference>
<dbReference type="PANTHER" id="PTHR43751">
    <property type="entry name" value="SULFATASE"/>
    <property type="match status" value="1"/>
</dbReference>
<dbReference type="AlphaFoldDB" id="A0A2P7QZF8"/>
<feature type="transmembrane region" description="Helical" evidence="1">
    <location>
        <begin position="89"/>
        <end position="109"/>
    </location>
</feature>
<keyword evidence="4" id="KW-1185">Reference proteome</keyword>
<dbReference type="InterPro" id="IPR000917">
    <property type="entry name" value="Sulfatase_N"/>
</dbReference>
<evidence type="ECO:0000313" key="3">
    <source>
        <dbReference type="EMBL" id="PSJ43347.1"/>
    </source>
</evidence>
<dbReference type="InterPro" id="IPR052701">
    <property type="entry name" value="GAG_Ulvan_Degrading_Sulfatases"/>
</dbReference>
<reference evidence="3 4" key="1">
    <citation type="submission" date="2018-03" db="EMBL/GenBank/DDBJ databases">
        <title>The draft genome of Sphingosinicella sp. GL-C-18.</title>
        <authorList>
            <person name="Liu L."/>
            <person name="Li L."/>
            <person name="Liang L."/>
            <person name="Zhang X."/>
            <person name="Wang T."/>
        </authorList>
    </citation>
    <scope>NUCLEOTIDE SEQUENCE [LARGE SCALE GENOMIC DNA]</scope>
    <source>
        <strain evidence="3 4">GL-C-18</strain>
    </source>
</reference>
<organism evidence="3 4">
    <name type="scientific">Allosphingosinicella deserti</name>
    <dbReference type="NCBI Taxonomy" id="2116704"/>
    <lineage>
        <taxon>Bacteria</taxon>
        <taxon>Pseudomonadati</taxon>
        <taxon>Pseudomonadota</taxon>
        <taxon>Alphaproteobacteria</taxon>
        <taxon>Sphingomonadales</taxon>
        <taxon>Sphingomonadaceae</taxon>
        <taxon>Allosphingosinicella</taxon>
    </lineage>
</organism>
<sequence>MIVKGWIRGEAAWCQATLRCATPGRSRGGGIMVSDRVAGASGQRGTSGIYGPFRMAYAGLIAALWLVQTSGRLVLFWQAGTGTGPLAVLLHFALAFSLLCMLGLILTLLGAGRRFEAVRVTLAVVLLAAVHTILTLFDIYQAIFINLTGNPAPTLIIFRATPLALSLLDNIGISPLRLAAAVLLVFGVHILLYWPLGGLLMRLSRRLARIRVRIGALRVSGRVGLAAASVGTYAAVGMVPLGVRGGEPVLEGLRPVFQIAPPELLAAARAPGRSHRPTIRKPAPAASRPLVLIVVDALRRDRMGVYNDELTNTPFLSSLDAQGKLHKFDGYATCTFSFCGIMSILASRSWNDFGTRPDTLVDLLAAHSYDIRLVLAGQHASFGGLTTLLGGPITSISDQPSGTQPNDWRAIDTLETLQVPDPRRTFLYMHLMSTHAGSFIHPDFRVTPDDSGMVGAYLFSPSGKSDYRRIYDLRVRQADEIIRRAFEVLARKGLFEDALVIITADHGQRTSEGGLLYHGGEADPPTLAVPLLLYDARDRAYPARDPASLIDVAPTFAEAIDLPAAAGWRGVALQRTAQRQAVPVGTSESTGIVWGEGNRALLYLCNRDTGRERLTPLRTGGLATAPELLQRARRLHQVAAAPVREAACRM</sequence>
<dbReference type="Gene3D" id="3.40.720.10">
    <property type="entry name" value="Alkaline Phosphatase, subunit A"/>
    <property type="match status" value="1"/>
</dbReference>
<keyword evidence="1" id="KW-1133">Transmembrane helix</keyword>
<keyword evidence="1" id="KW-0812">Transmembrane</keyword>